<dbReference type="SMART" id="SM00267">
    <property type="entry name" value="GGDEF"/>
    <property type="match status" value="1"/>
</dbReference>
<dbReference type="PROSITE" id="PS50887">
    <property type="entry name" value="GGDEF"/>
    <property type="match status" value="1"/>
</dbReference>
<dbReference type="EC" id="2.7.7.65" evidence="1"/>
<keyword evidence="3" id="KW-0472">Membrane</keyword>
<evidence type="ECO:0000256" key="1">
    <source>
        <dbReference type="ARBA" id="ARBA00012528"/>
    </source>
</evidence>
<evidence type="ECO:0000259" key="4">
    <source>
        <dbReference type="PROSITE" id="PS50887"/>
    </source>
</evidence>
<dbReference type="PANTHER" id="PTHR45138:SF9">
    <property type="entry name" value="DIGUANYLATE CYCLASE DGCM-RELATED"/>
    <property type="match status" value="1"/>
</dbReference>
<evidence type="ECO:0000313" key="5">
    <source>
        <dbReference type="EMBL" id="AWI54969.1"/>
    </source>
</evidence>
<dbReference type="NCBIfam" id="TIGR00254">
    <property type="entry name" value="GGDEF"/>
    <property type="match status" value="1"/>
</dbReference>
<comment type="catalytic activity">
    <reaction evidence="2">
        <text>2 GTP = 3',3'-c-di-GMP + 2 diphosphate</text>
        <dbReference type="Rhea" id="RHEA:24898"/>
        <dbReference type="ChEBI" id="CHEBI:33019"/>
        <dbReference type="ChEBI" id="CHEBI:37565"/>
        <dbReference type="ChEBI" id="CHEBI:58805"/>
        <dbReference type="EC" id="2.7.7.65"/>
    </reaction>
</comment>
<feature type="domain" description="GGDEF" evidence="4">
    <location>
        <begin position="241"/>
        <end position="373"/>
    </location>
</feature>
<dbReference type="InterPro" id="IPR000160">
    <property type="entry name" value="GGDEF_dom"/>
</dbReference>
<dbReference type="CDD" id="cd01949">
    <property type="entry name" value="GGDEF"/>
    <property type="match status" value="1"/>
</dbReference>
<dbReference type="GO" id="GO:0005886">
    <property type="term" value="C:plasma membrane"/>
    <property type="evidence" value="ECO:0007669"/>
    <property type="project" value="TreeGrafter"/>
</dbReference>
<protein>
    <recommendedName>
        <fullName evidence="1">diguanylate cyclase</fullName>
        <ecNumber evidence="1">2.7.7.65</ecNumber>
    </recommendedName>
</protein>
<feature type="transmembrane region" description="Helical" evidence="3">
    <location>
        <begin position="59"/>
        <end position="75"/>
    </location>
</feature>
<dbReference type="EMBL" id="CP029210">
    <property type="protein sequence ID" value="AWI54969.1"/>
    <property type="molecule type" value="Genomic_DNA"/>
</dbReference>
<dbReference type="KEGG" id="aon:DEH84_17230"/>
<dbReference type="Pfam" id="PF00990">
    <property type="entry name" value="GGDEF"/>
    <property type="match status" value="1"/>
</dbReference>
<accession>A0A2U8FV68</accession>
<feature type="transmembrane region" description="Helical" evidence="3">
    <location>
        <begin position="169"/>
        <end position="187"/>
    </location>
</feature>
<proteinExistence type="predicted"/>
<dbReference type="Proteomes" id="UP000244892">
    <property type="component" value="Chromosome"/>
</dbReference>
<dbReference type="SUPFAM" id="SSF55073">
    <property type="entry name" value="Nucleotide cyclase"/>
    <property type="match status" value="1"/>
</dbReference>
<reference evidence="5 6" key="1">
    <citation type="submission" date="2018-05" db="EMBL/GenBank/DDBJ databases">
        <title>complete genome sequence of Aquabacterium olei NBRC 110486.</title>
        <authorList>
            <person name="Tang B."/>
            <person name="Chang J."/>
            <person name="Zhang L."/>
            <person name="Yang H."/>
        </authorList>
    </citation>
    <scope>NUCLEOTIDE SEQUENCE [LARGE SCALE GENOMIC DNA]</scope>
    <source>
        <strain evidence="5 6">NBRC 110486</strain>
    </source>
</reference>
<dbReference type="InterPro" id="IPR029787">
    <property type="entry name" value="Nucleotide_cyclase"/>
</dbReference>
<dbReference type="PANTHER" id="PTHR45138">
    <property type="entry name" value="REGULATORY COMPONENTS OF SENSORY TRANSDUCTION SYSTEM"/>
    <property type="match status" value="1"/>
</dbReference>
<dbReference type="GO" id="GO:0052621">
    <property type="term" value="F:diguanylate cyclase activity"/>
    <property type="evidence" value="ECO:0007669"/>
    <property type="project" value="UniProtKB-EC"/>
</dbReference>
<dbReference type="FunFam" id="3.30.70.270:FF:000001">
    <property type="entry name" value="Diguanylate cyclase domain protein"/>
    <property type="match status" value="1"/>
</dbReference>
<dbReference type="GO" id="GO:0043709">
    <property type="term" value="P:cell adhesion involved in single-species biofilm formation"/>
    <property type="evidence" value="ECO:0007669"/>
    <property type="project" value="TreeGrafter"/>
</dbReference>
<name>A0A2U8FV68_9BURK</name>
<gene>
    <name evidence="5" type="ORF">DEH84_17230</name>
</gene>
<organism evidence="5 6">
    <name type="scientific">Aquabacterium olei</name>
    <dbReference type="NCBI Taxonomy" id="1296669"/>
    <lineage>
        <taxon>Bacteria</taxon>
        <taxon>Pseudomonadati</taxon>
        <taxon>Pseudomonadota</taxon>
        <taxon>Betaproteobacteria</taxon>
        <taxon>Burkholderiales</taxon>
        <taxon>Aquabacterium</taxon>
    </lineage>
</organism>
<dbReference type="AlphaFoldDB" id="A0A2U8FV68"/>
<feature type="transmembrane region" description="Helical" evidence="3">
    <location>
        <begin position="31"/>
        <end position="53"/>
    </location>
</feature>
<evidence type="ECO:0000313" key="6">
    <source>
        <dbReference type="Proteomes" id="UP000244892"/>
    </source>
</evidence>
<dbReference type="GO" id="GO:1902201">
    <property type="term" value="P:negative regulation of bacterial-type flagellum-dependent cell motility"/>
    <property type="evidence" value="ECO:0007669"/>
    <property type="project" value="TreeGrafter"/>
</dbReference>
<evidence type="ECO:0000256" key="2">
    <source>
        <dbReference type="ARBA" id="ARBA00034247"/>
    </source>
</evidence>
<dbReference type="Gene3D" id="3.30.70.270">
    <property type="match status" value="1"/>
</dbReference>
<keyword evidence="3" id="KW-1133">Transmembrane helix</keyword>
<evidence type="ECO:0000256" key="3">
    <source>
        <dbReference type="SAM" id="Phobius"/>
    </source>
</evidence>
<dbReference type="InterPro" id="IPR050469">
    <property type="entry name" value="Diguanylate_Cyclase"/>
</dbReference>
<keyword evidence="3" id="KW-0812">Transmembrane</keyword>
<feature type="transmembrane region" description="Helical" evidence="3">
    <location>
        <begin position="134"/>
        <end position="157"/>
    </location>
</feature>
<sequence>MTTVSACWRALTDLVLGADARVRRRVRLSMIAVWGYSISSVLLVYAMQIGLVARVPGEMLLAYMWVGMTTFYLLVRTDWSTRLGSPGMDLPQCLYALVAILFAYAITGPVRSSVLMMIALVLVFGMFTLSARQVFIMGAATVLGLGVVMATLVQLYPAEFDPKLELIKFVLAASTLPAVSAVAFYVAQVRGRLVQQKAELRKAFDRLQDIATRDELTGLVNRRHMLSLIQQAMQRQQRAGEGFCLALIDLDHFKRINDLHGHQAGDAALRHFAETARAELRQTDTLARWGGEEFLLMLPSPDPGPGGALQALGRIREALQAQPLADGSLRLGFSAGITEHPAGEALDLTLERADRALYAAKAAGRQRTEVLPVPAPRERPLVKPAQV</sequence>
<keyword evidence="6" id="KW-1185">Reference proteome</keyword>
<dbReference type="InterPro" id="IPR043128">
    <property type="entry name" value="Rev_trsase/Diguanyl_cyclase"/>
</dbReference>